<proteinExistence type="predicted"/>
<protein>
    <recommendedName>
        <fullName evidence="2">Deoxynucleoside kinase domain-containing protein</fullName>
    </recommendedName>
</protein>
<dbReference type="AlphaFoldDB" id="A0A6C0IRA5"/>
<organism evidence="1">
    <name type="scientific">viral metagenome</name>
    <dbReference type="NCBI Taxonomy" id="1070528"/>
    <lineage>
        <taxon>unclassified sequences</taxon>
        <taxon>metagenomes</taxon>
        <taxon>organismal metagenomes</taxon>
    </lineage>
</organism>
<dbReference type="SUPFAM" id="SSF52540">
    <property type="entry name" value="P-loop containing nucleoside triphosphate hydrolases"/>
    <property type="match status" value="1"/>
</dbReference>
<dbReference type="EMBL" id="MN740213">
    <property type="protein sequence ID" value="QHT94033.1"/>
    <property type="molecule type" value="Genomic_DNA"/>
</dbReference>
<accession>A0A6C0IRA5</accession>
<reference evidence="1" key="1">
    <citation type="journal article" date="2020" name="Nature">
        <title>Giant virus diversity and host interactions through global metagenomics.</title>
        <authorList>
            <person name="Schulz F."/>
            <person name="Roux S."/>
            <person name="Paez-Espino D."/>
            <person name="Jungbluth S."/>
            <person name="Walsh D.A."/>
            <person name="Denef V.J."/>
            <person name="McMahon K.D."/>
            <person name="Konstantinidis K.T."/>
            <person name="Eloe-Fadrosh E.A."/>
            <person name="Kyrpides N.C."/>
            <person name="Woyke T."/>
        </authorList>
    </citation>
    <scope>NUCLEOTIDE SEQUENCE</scope>
    <source>
        <strain evidence="1">GVMAG-M-3300024258-14</strain>
    </source>
</reference>
<evidence type="ECO:0008006" key="2">
    <source>
        <dbReference type="Google" id="ProtNLM"/>
    </source>
</evidence>
<sequence length="159" mass="19094">MENYNNYIFKNCNSGMERCYTENYYVLKNPTFIDDIEKIINDSSIKIKRIILPIRNFKESAQSRVKNNFKEGGLWNATNIHEQLDYYNSIMSNYIVIMTKYEIDTIFIDFDKMITDKKYLYDKLKNILNEKDIDFEYFSNIYEKATLTSRSQNINNNDI</sequence>
<dbReference type="InterPro" id="IPR027417">
    <property type="entry name" value="P-loop_NTPase"/>
</dbReference>
<evidence type="ECO:0000313" key="1">
    <source>
        <dbReference type="EMBL" id="QHT94033.1"/>
    </source>
</evidence>
<name>A0A6C0IRA5_9ZZZZ</name>